<comment type="pathway">
    <text evidence="2 5">Protein modification; protein ubiquitination.</text>
</comment>
<name>A0A9Q0D149_9POAL</name>
<dbReference type="InterPro" id="IPR011989">
    <property type="entry name" value="ARM-like"/>
</dbReference>
<dbReference type="InterPro" id="IPR045185">
    <property type="entry name" value="PUB22/23/24-like"/>
</dbReference>
<dbReference type="Pfam" id="PF25598">
    <property type="entry name" value="ARM_PUB"/>
    <property type="match status" value="1"/>
</dbReference>
<dbReference type="OrthoDB" id="10064100at2759"/>
<dbReference type="Gene3D" id="3.30.40.10">
    <property type="entry name" value="Zinc/RING finger domain, C3HC4 (zinc finger)"/>
    <property type="match status" value="1"/>
</dbReference>
<protein>
    <recommendedName>
        <fullName evidence="5 6">U-box domain-containing protein</fullName>
        <ecNumber evidence="5">2.3.2.27</ecNumber>
    </recommendedName>
    <alternativeName>
        <fullName evidence="5">RING-type E3 ubiquitin transferase PUB</fullName>
    </alternativeName>
</protein>
<dbReference type="EMBL" id="JAMQYH010000001">
    <property type="protein sequence ID" value="KAJ1703189.1"/>
    <property type="molecule type" value="Genomic_DNA"/>
</dbReference>
<evidence type="ECO:0000256" key="3">
    <source>
        <dbReference type="ARBA" id="ARBA00022679"/>
    </source>
</evidence>
<evidence type="ECO:0000256" key="1">
    <source>
        <dbReference type="ARBA" id="ARBA00000900"/>
    </source>
</evidence>
<evidence type="ECO:0000256" key="4">
    <source>
        <dbReference type="ARBA" id="ARBA00022786"/>
    </source>
</evidence>
<comment type="catalytic activity">
    <reaction evidence="1 5">
        <text>S-ubiquitinyl-[E2 ubiquitin-conjugating enzyme]-L-cysteine + [acceptor protein]-L-lysine = [E2 ubiquitin-conjugating enzyme]-L-cysteine + N(6)-ubiquitinyl-[acceptor protein]-L-lysine.</text>
        <dbReference type="EC" id="2.3.2.27"/>
    </reaction>
</comment>
<dbReference type="Gene3D" id="1.25.10.10">
    <property type="entry name" value="Leucine-rich Repeat Variant"/>
    <property type="match status" value="2"/>
</dbReference>
<evidence type="ECO:0000313" key="8">
    <source>
        <dbReference type="Proteomes" id="UP001151287"/>
    </source>
</evidence>
<dbReference type="CDD" id="cd16664">
    <property type="entry name" value="RING-Ubox_PUB"/>
    <property type="match status" value="1"/>
</dbReference>
<accession>A0A9Q0D149</accession>
<dbReference type="InterPro" id="IPR016024">
    <property type="entry name" value="ARM-type_fold"/>
</dbReference>
<proteinExistence type="predicted"/>
<evidence type="ECO:0000259" key="6">
    <source>
        <dbReference type="PROSITE" id="PS51698"/>
    </source>
</evidence>
<evidence type="ECO:0000256" key="2">
    <source>
        <dbReference type="ARBA" id="ARBA00004906"/>
    </source>
</evidence>
<comment type="caution">
    <text evidence="7">The sequence shown here is derived from an EMBL/GenBank/DDBJ whole genome shotgun (WGS) entry which is preliminary data.</text>
</comment>
<dbReference type="EC" id="2.3.2.27" evidence="5"/>
<keyword evidence="8" id="KW-1185">Reference proteome</keyword>
<evidence type="ECO:0000256" key="5">
    <source>
        <dbReference type="RuleBase" id="RU369093"/>
    </source>
</evidence>
<dbReference type="GO" id="GO:0061630">
    <property type="term" value="F:ubiquitin protein ligase activity"/>
    <property type="evidence" value="ECO:0007669"/>
    <property type="project" value="UniProtKB-UniRule"/>
</dbReference>
<gene>
    <name evidence="7" type="ORF">LUZ63_002968</name>
</gene>
<dbReference type="PANTHER" id="PTHR22849:SF132">
    <property type="entry name" value="E3 UBIQUITIN-PROTEIN LIGASE PUB23"/>
    <property type="match status" value="1"/>
</dbReference>
<keyword evidence="4 5" id="KW-0833">Ubl conjugation pathway</keyword>
<reference evidence="7" key="1">
    <citation type="journal article" date="2022" name="Cell">
        <title>Repeat-based holocentromeres influence genome architecture and karyotype evolution.</title>
        <authorList>
            <person name="Hofstatter P.G."/>
            <person name="Thangavel G."/>
            <person name="Lux T."/>
            <person name="Neumann P."/>
            <person name="Vondrak T."/>
            <person name="Novak P."/>
            <person name="Zhang M."/>
            <person name="Costa L."/>
            <person name="Castellani M."/>
            <person name="Scott A."/>
            <person name="Toegelov H."/>
            <person name="Fuchs J."/>
            <person name="Mata-Sucre Y."/>
            <person name="Dias Y."/>
            <person name="Vanzela A.L.L."/>
            <person name="Huettel B."/>
            <person name="Almeida C.C.S."/>
            <person name="Simkova H."/>
            <person name="Souza G."/>
            <person name="Pedrosa-Harand A."/>
            <person name="Macas J."/>
            <person name="Mayer K.F.X."/>
            <person name="Houben A."/>
            <person name="Marques A."/>
        </authorList>
    </citation>
    <scope>NUCLEOTIDE SEQUENCE</scope>
    <source>
        <strain evidence="7">RhyBre1mFocal</strain>
    </source>
</reference>
<keyword evidence="3 5" id="KW-0808">Transferase</keyword>
<comment type="function">
    <text evidence="5">Functions as an E3 ubiquitin ligase.</text>
</comment>
<dbReference type="Proteomes" id="UP001151287">
    <property type="component" value="Unassembled WGS sequence"/>
</dbReference>
<organism evidence="7 8">
    <name type="scientific">Rhynchospora breviuscula</name>
    <dbReference type="NCBI Taxonomy" id="2022672"/>
    <lineage>
        <taxon>Eukaryota</taxon>
        <taxon>Viridiplantae</taxon>
        <taxon>Streptophyta</taxon>
        <taxon>Embryophyta</taxon>
        <taxon>Tracheophyta</taxon>
        <taxon>Spermatophyta</taxon>
        <taxon>Magnoliopsida</taxon>
        <taxon>Liliopsida</taxon>
        <taxon>Poales</taxon>
        <taxon>Cyperaceae</taxon>
        <taxon>Cyperoideae</taxon>
        <taxon>Rhynchosporeae</taxon>
        <taxon>Rhynchospora</taxon>
    </lineage>
</organism>
<dbReference type="InterPro" id="IPR058678">
    <property type="entry name" value="ARM_PUB"/>
</dbReference>
<feature type="domain" description="U-box" evidence="6">
    <location>
        <begin position="7"/>
        <end position="82"/>
    </location>
</feature>
<dbReference type="SUPFAM" id="SSF48371">
    <property type="entry name" value="ARM repeat"/>
    <property type="match status" value="1"/>
</dbReference>
<sequence>MEQQQIEIPSYFLCPISLELMQDPVTLLTGITYDRSSIEKWFVTNKPHTCPVTRQPLSDLTLTPNHTLCRLIQSWCDANSAYGYEPPPTPKPPVDLIHLAQLLASAQKPATRVESLREIKSIVSESETNRRHVLSTPGMVTFLASLVTEQSSLNEALSILCSLHLSESNIIEIIEQHGNIMDSLAVVLQSKSANHIRLYAVQFLRSITEHVSPTRMVNVQQELFQELVNTVRDQVMIKSALYALAGLCPYGRNRIKAVRAGAVPVLIQMLLDEPERRICELALVVLDRLCGCAEGRAEVASHATGIAIVERKILRVSHLATERAVRILWLVARHVATPVVLHEMVQVGAVNKLCLVLQSEDCGAKAKEKAMDILRLHHNVWRNSPCLLPQFLKLYPSC</sequence>
<dbReference type="AlphaFoldDB" id="A0A9Q0D149"/>
<dbReference type="SUPFAM" id="SSF57850">
    <property type="entry name" value="RING/U-box"/>
    <property type="match status" value="1"/>
</dbReference>
<dbReference type="InterPro" id="IPR003613">
    <property type="entry name" value="Ubox_domain"/>
</dbReference>
<dbReference type="SMART" id="SM00504">
    <property type="entry name" value="Ubox"/>
    <property type="match status" value="1"/>
</dbReference>
<dbReference type="InterPro" id="IPR045210">
    <property type="entry name" value="RING-Ubox_PUB"/>
</dbReference>
<evidence type="ECO:0000313" key="7">
    <source>
        <dbReference type="EMBL" id="KAJ1703189.1"/>
    </source>
</evidence>
<dbReference type="Pfam" id="PF04564">
    <property type="entry name" value="U-box"/>
    <property type="match status" value="1"/>
</dbReference>
<dbReference type="GO" id="GO:0016567">
    <property type="term" value="P:protein ubiquitination"/>
    <property type="evidence" value="ECO:0007669"/>
    <property type="project" value="UniProtKB-UniRule"/>
</dbReference>
<dbReference type="PROSITE" id="PS51698">
    <property type="entry name" value="U_BOX"/>
    <property type="match status" value="1"/>
</dbReference>
<dbReference type="PANTHER" id="PTHR22849">
    <property type="entry name" value="WDSAM1 PROTEIN"/>
    <property type="match status" value="1"/>
</dbReference>
<dbReference type="InterPro" id="IPR013083">
    <property type="entry name" value="Znf_RING/FYVE/PHD"/>
</dbReference>